<evidence type="ECO:0000313" key="1">
    <source>
        <dbReference type="EMBL" id="RMA56775.1"/>
    </source>
</evidence>
<sequence>MKTEELKQQNSIDFEPFYQALEDESTLLEEAFETVLEMVSTDPKAAKKIAHLIKKDFHGLYKEVEALQTIEKNKGSAHSCCGGN</sequence>
<evidence type="ECO:0000313" key="2">
    <source>
        <dbReference type="Proteomes" id="UP000271339"/>
    </source>
</evidence>
<dbReference type="OrthoDB" id="1443875at2"/>
<keyword evidence="2" id="KW-1185">Reference proteome</keyword>
<dbReference type="RefSeq" id="WP_121908812.1">
    <property type="nucleotide sequence ID" value="NZ_REFC01000016.1"/>
</dbReference>
<organism evidence="1 2">
    <name type="scientific">Ulvibacter antarcticus</name>
    <dbReference type="NCBI Taxonomy" id="442714"/>
    <lineage>
        <taxon>Bacteria</taxon>
        <taxon>Pseudomonadati</taxon>
        <taxon>Bacteroidota</taxon>
        <taxon>Flavobacteriia</taxon>
        <taxon>Flavobacteriales</taxon>
        <taxon>Flavobacteriaceae</taxon>
        <taxon>Ulvibacter</taxon>
    </lineage>
</organism>
<accession>A0A3L9YFA3</accession>
<gene>
    <name evidence="1" type="ORF">BXY75_3294</name>
</gene>
<comment type="caution">
    <text evidence="1">The sequence shown here is derived from an EMBL/GenBank/DDBJ whole genome shotgun (WGS) entry which is preliminary data.</text>
</comment>
<dbReference type="AlphaFoldDB" id="A0A3L9YFA3"/>
<dbReference type="EMBL" id="REFC01000016">
    <property type="protein sequence ID" value="RMA56775.1"/>
    <property type="molecule type" value="Genomic_DNA"/>
</dbReference>
<protein>
    <submittedName>
        <fullName evidence="1">Uncharacterized protein</fullName>
    </submittedName>
</protein>
<reference evidence="1 2" key="1">
    <citation type="submission" date="2018-10" db="EMBL/GenBank/DDBJ databases">
        <title>Genomic Encyclopedia of Archaeal and Bacterial Type Strains, Phase II (KMG-II): from individual species to whole genera.</title>
        <authorList>
            <person name="Goeker M."/>
        </authorList>
    </citation>
    <scope>NUCLEOTIDE SEQUENCE [LARGE SCALE GENOMIC DNA]</scope>
    <source>
        <strain evidence="1 2">DSM 23424</strain>
    </source>
</reference>
<name>A0A3L9YFA3_9FLAO</name>
<dbReference type="Proteomes" id="UP000271339">
    <property type="component" value="Unassembled WGS sequence"/>
</dbReference>
<proteinExistence type="predicted"/>